<keyword evidence="7 10" id="KW-1133">Transmembrane helix</keyword>
<dbReference type="Proteomes" id="UP000244248">
    <property type="component" value="Unassembled WGS sequence"/>
</dbReference>
<accession>A0A2T5MD56</accession>
<keyword evidence="5 10" id="KW-0812">Transmembrane</keyword>
<evidence type="ECO:0000256" key="6">
    <source>
        <dbReference type="ARBA" id="ARBA00022801"/>
    </source>
</evidence>
<dbReference type="GO" id="GO:0071111">
    <property type="term" value="F:cyclic-guanylate-specific phosphodiesterase activity"/>
    <property type="evidence" value="ECO:0007669"/>
    <property type="project" value="UniProtKB-EC"/>
</dbReference>
<comment type="caution">
    <text evidence="12">The sequence shown here is derived from an EMBL/GenBank/DDBJ whole genome shotgun (WGS) entry which is preliminary data.</text>
</comment>
<dbReference type="PANTHER" id="PTHR33121">
    <property type="entry name" value="CYCLIC DI-GMP PHOSPHODIESTERASE PDEF"/>
    <property type="match status" value="1"/>
</dbReference>
<dbReference type="InterPro" id="IPR050706">
    <property type="entry name" value="Cyclic-di-GMP_PDE-like"/>
</dbReference>
<sequence length="519" mass="56147">MGPRITKIITVAVAILAVAAPIKLAIYLAAKEARDTETNSALDYAKDALARSDSTTDQITRGVASLMALQSVDPCSDASVELMRKIDLASSYIQSIGYMRGNQLVCSSLGLEGKGLNLGPVDWTQRDGAKIRANVQLPFAKGISFIVVETQHYAAIIHKDLPLDIRADAKGLALAAISSSNGQVFTSKGYIKPSWFDALAGKSETAFIDGDHVVAVVASQRYEIASIAALPIAHLAQRTRTVASLIILGGVLVGIALSIVVLYRARQRMAMPTILKTALRRGEFFMVYQPIVDLQTNQWVGAEALIRWRRPDGQMVRPDIFIPVAEDAGLIRQVTQHVVGLIANDAADLFKRRPDFHIGINLSAEDLHADETVGMLNGLKIATGAGAGNLLVEITERGFADPEKAREIVRQLRSIGMPVAIDDFGTGYSSLSYLESFEIDYLKIDKSFVDTIGTDAATSHVVQHIVEMARSLGLKMIAEGVETSVQAEFLRSRGVQYAQGWLFSKPMSLPDLLSASGKQ</sequence>
<keyword evidence="6" id="KW-0378">Hydrolase</keyword>
<proteinExistence type="predicted"/>
<keyword evidence="4" id="KW-0973">c-di-GMP</keyword>
<feature type="transmembrane region" description="Helical" evidence="10">
    <location>
        <begin position="242"/>
        <end position="263"/>
    </location>
</feature>
<dbReference type="Pfam" id="PF12792">
    <property type="entry name" value="CSS-motif"/>
    <property type="match status" value="1"/>
</dbReference>
<keyword evidence="13" id="KW-1185">Reference proteome</keyword>
<evidence type="ECO:0000256" key="2">
    <source>
        <dbReference type="ARBA" id="ARBA00012282"/>
    </source>
</evidence>
<comment type="subcellular location">
    <subcellularLocation>
        <location evidence="1">Cell membrane</location>
        <topology evidence="1">Multi-pass membrane protein</topology>
    </subcellularLocation>
</comment>
<reference evidence="12 13" key="1">
    <citation type="submission" date="2018-04" db="EMBL/GenBank/DDBJ databases">
        <title>Novel species isolated from glacier.</title>
        <authorList>
            <person name="Liu Q."/>
            <person name="Xin Y.-H."/>
        </authorList>
    </citation>
    <scope>NUCLEOTIDE SEQUENCE [LARGE SCALE GENOMIC DNA]</scope>
    <source>
        <strain evidence="12 13">GT1R17</strain>
    </source>
</reference>
<dbReference type="InterPro" id="IPR001633">
    <property type="entry name" value="EAL_dom"/>
</dbReference>
<comment type="catalytic activity">
    <reaction evidence="9">
        <text>3',3'-c-di-GMP + H2O = 5'-phosphoguanylyl(3'-&gt;5')guanosine + H(+)</text>
        <dbReference type="Rhea" id="RHEA:24902"/>
        <dbReference type="ChEBI" id="CHEBI:15377"/>
        <dbReference type="ChEBI" id="CHEBI:15378"/>
        <dbReference type="ChEBI" id="CHEBI:58754"/>
        <dbReference type="ChEBI" id="CHEBI:58805"/>
        <dbReference type="EC" id="3.1.4.52"/>
    </reaction>
</comment>
<evidence type="ECO:0000313" key="12">
    <source>
        <dbReference type="EMBL" id="PTU30505.1"/>
    </source>
</evidence>
<dbReference type="EC" id="3.1.4.52" evidence="2"/>
<dbReference type="PROSITE" id="PS50883">
    <property type="entry name" value="EAL"/>
    <property type="match status" value="1"/>
</dbReference>
<protein>
    <recommendedName>
        <fullName evidence="2">cyclic-guanylate-specific phosphodiesterase</fullName>
        <ecNumber evidence="2">3.1.4.52</ecNumber>
    </recommendedName>
</protein>
<organism evidence="12 13">
    <name type="scientific">Stenotrophobium rhamnosiphilum</name>
    <dbReference type="NCBI Taxonomy" id="2029166"/>
    <lineage>
        <taxon>Bacteria</taxon>
        <taxon>Pseudomonadati</taxon>
        <taxon>Pseudomonadota</taxon>
        <taxon>Gammaproteobacteria</taxon>
        <taxon>Nevskiales</taxon>
        <taxon>Nevskiaceae</taxon>
        <taxon>Stenotrophobium</taxon>
    </lineage>
</organism>
<dbReference type="OrthoDB" id="9812358at2"/>
<dbReference type="GO" id="GO:0005886">
    <property type="term" value="C:plasma membrane"/>
    <property type="evidence" value="ECO:0007669"/>
    <property type="project" value="UniProtKB-SubCell"/>
</dbReference>
<evidence type="ECO:0000256" key="1">
    <source>
        <dbReference type="ARBA" id="ARBA00004651"/>
    </source>
</evidence>
<evidence type="ECO:0000259" key="11">
    <source>
        <dbReference type="PROSITE" id="PS50883"/>
    </source>
</evidence>
<evidence type="ECO:0000256" key="5">
    <source>
        <dbReference type="ARBA" id="ARBA00022692"/>
    </source>
</evidence>
<dbReference type="AlphaFoldDB" id="A0A2T5MD56"/>
<gene>
    <name evidence="12" type="ORF">CJD38_13405</name>
</gene>
<evidence type="ECO:0000256" key="7">
    <source>
        <dbReference type="ARBA" id="ARBA00022989"/>
    </source>
</evidence>
<evidence type="ECO:0000256" key="8">
    <source>
        <dbReference type="ARBA" id="ARBA00023136"/>
    </source>
</evidence>
<dbReference type="PANTHER" id="PTHR33121:SF79">
    <property type="entry name" value="CYCLIC DI-GMP PHOSPHODIESTERASE PDED-RELATED"/>
    <property type="match status" value="1"/>
</dbReference>
<evidence type="ECO:0000256" key="10">
    <source>
        <dbReference type="SAM" id="Phobius"/>
    </source>
</evidence>
<dbReference type="SMART" id="SM00052">
    <property type="entry name" value="EAL"/>
    <property type="match status" value="1"/>
</dbReference>
<dbReference type="InterPro" id="IPR035919">
    <property type="entry name" value="EAL_sf"/>
</dbReference>
<keyword evidence="3" id="KW-1003">Cell membrane</keyword>
<dbReference type="EMBL" id="QANS01000005">
    <property type="protein sequence ID" value="PTU30505.1"/>
    <property type="molecule type" value="Genomic_DNA"/>
</dbReference>
<feature type="domain" description="EAL" evidence="11">
    <location>
        <begin position="268"/>
        <end position="519"/>
    </location>
</feature>
<evidence type="ECO:0000256" key="3">
    <source>
        <dbReference type="ARBA" id="ARBA00022475"/>
    </source>
</evidence>
<dbReference type="Gene3D" id="3.20.20.450">
    <property type="entry name" value="EAL domain"/>
    <property type="match status" value="1"/>
</dbReference>
<dbReference type="CDD" id="cd01948">
    <property type="entry name" value="EAL"/>
    <property type="match status" value="1"/>
</dbReference>
<name>A0A2T5MD56_9GAMM</name>
<evidence type="ECO:0000313" key="13">
    <source>
        <dbReference type="Proteomes" id="UP000244248"/>
    </source>
</evidence>
<keyword evidence="8 10" id="KW-0472">Membrane</keyword>
<dbReference type="Pfam" id="PF00563">
    <property type="entry name" value="EAL"/>
    <property type="match status" value="1"/>
</dbReference>
<evidence type="ECO:0000256" key="4">
    <source>
        <dbReference type="ARBA" id="ARBA00022636"/>
    </source>
</evidence>
<dbReference type="InterPro" id="IPR024744">
    <property type="entry name" value="CSS-motif_dom"/>
</dbReference>
<evidence type="ECO:0000256" key="9">
    <source>
        <dbReference type="ARBA" id="ARBA00034290"/>
    </source>
</evidence>
<dbReference type="SUPFAM" id="SSF141868">
    <property type="entry name" value="EAL domain-like"/>
    <property type="match status" value="1"/>
</dbReference>